<dbReference type="PRINTS" id="PR00344">
    <property type="entry name" value="BCTRLSENSOR"/>
</dbReference>
<feature type="transmembrane region" description="Helical" evidence="12">
    <location>
        <begin position="12"/>
        <end position="37"/>
    </location>
</feature>
<evidence type="ECO:0000256" key="12">
    <source>
        <dbReference type="SAM" id="Phobius"/>
    </source>
</evidence>
<dbReference type="PROSITE" id="PS50109">
    <property type="entry name" value="HIS_KIN"/>
    <property type="match status" value="1"/>
</dbReference>
<dbReference type="RefSeq" id="WP_166278823.1">
    <property type="nucleotide sequence ID" value="NZ_JAAFGS010000010.1"/>
</dbReference>
<dbReference type="InterPro" id="IPR003661">
    <property type="entry name" value="HisK_dim/P_dom"/>
</dbReference>
<comment type="catalytic activity">
    <reaction evidence="1">
        <text>ATP + protein L-histidine = ADP + protein N-phospho-L-histidine.</text>
        <dbReference type="EC" id="2.7.13.3"/>
    </reaction>
</comment>
<keyword evidence="9" id="KW-0067">ATP-binding</keyword>
<dbReference type="Pfam" id="PF00512">
    <property type="entry name" value="HisKA"/>
    <property type="match status" value="1"/>
</dbReference>
<evidence type="ECO:0000313" key="16">
    <source>
        <dbReference type="Proteomes" id="UP000800303"/>
    </source>
</evidence>
<dbReference type="InterPro" id="IPR036097">
    <property type="entry name" value="HisK_dim/P_sf"/>
</dbReference>
<organism evidence="15 16">
    <name type="scientific">Saccharibacillus alkalitolerans</name>
    <dbReference type="NCBI Taxonomy" id="2705290"/>
    <lineage>
        <taxon>Bacteria</taxon>
        <taxon>Bacillati</taxon>
        <taxon>Bacillota</taxon>
        <taxon>Bacilli</taxon>
        <taxon>Bacillales</taxon>
        <taxon>Paenibacillaceae</taxon>
        <taxon>Saccharibacillus</taxon>
    </lineage>
</organism>
<dbReference type="PANTHER" id="PTHR45453:SF3">
    <property type="entry name" value="HISTIDINE KINASE"/>
    <property type="match status" value="1"/>
</dbReference>
<keyword evidence="12" id="KW-1133">Transmembrane helix</keyword>
<keyword evidence="6" id="KW-0808">Transferase</keyword>
<evidence type="ECO:0000256" key="9">
    <source>
        <dbReference type="ARBA" id="ARBA00022840"/>
    </source>
</evidence>
<evidence type="ECO:0000313" key="15">
    <source>
        <dbReference type="EMBL" id="NGZ77780.1"/>
    </source>
</evidence>
<evidence type="ECO:0000256" key="7">
    <source>
        <dbReference type="ARBA" id="ARBA00022741"/>
    </source>
</evidence>
<keyword evidence="16" id="KW-1185">Reference proteome</keyword>
<keyword evidence="10" id="KW-0902">Two-component regulatory system</keyword>
<dbReference type="InterPro" id="IPR003594">
    <property type="entry name" value="HATPase_dom"/>
</dbReference>
<evidence type="ECO:0000256" key="4">
    <source>
        <dbReference type="ARBA" id="ARBA00022475"/>
    </source>
</evidence>
<sequence length="587" mass="66489">MKKAGITTKLFVATAAFFILFYFIVLSGQLIVFPNFYEQRKFKKLEQEAAALASIYRSDPEAIWEDSSPSILRLYKDGANFALTDFRGNLRTSDPYRMEVERSDGRTIDVSLYYLANAFRPEFSRLRLSPGQQVTMRGVYGDDTERNVFYPHYLQKAEGASIGEAGDGTDDGSEIQEAAGTIKRISMPDASKASRRSGLLYLAMDEFFPLSAEHTERLKNMEPVEQEWVDPWSESRSLIMIQPVRRGDGEIKLLFLVTSMQELKETNSALRVFYAYLGAGGLVLILLLSKFYSHLVTRPLLLLNKRAEKMKNLDFSWGEPIPRKDELGSLSHTLVELSGKLGRTLDELNDTNERLRSEIEQNKELEQLQKDFFANASHELKTPISVVRGFAEGMRDGISTGRQDHYIGVILEQSEKMERLVQDMLDLLHLESPAVKLYKSPVLLSELTEDVLDNLVYQMEEKKVTASIDCFEERPVMADAGRMEQVVLNLMTNAIRHAKEGSVIEISVRGGAEDCSYVVHNKGEAIPEEYQKRIWERFVRVEASRNRKSGGTGLGLAIVKRILELHGCAYRVENRDGGVTFTLLFPS</sequence>
<evidence type="ECO:0000256" key="2">
    <source>
        <dbReference type="ARBA" id="ARBA00004651"/>
    </source>
</evidence>
<dbReference type="Proteomes" id="UP000800303">
    <property type="component" value="Unassembled WGS sequence"/>
</dbReference>
<feature type="domain" description="Histidine kinase" evidence="13">
    <location>
        <begin position="375"/>
        <end position="587"/>
    </location>
</feature>
<comment type="subcellular location">
    <subcellularLocation>
        <location evidence="2">Cell membrane</location>
        <topology evidence="2">Multi-pass membrane protein</topology>
    </subcellularLocation>
</comment>
<dbReference type="SMART" id="SM00388">
    <property type="entry name" value="HisKA"/>
    <property type="match status" value="1"/>
</dbReference>
<evidence type="ECO:0000256" key="8">
    <source>
        <dbReference type="ARBA" id="ARBA00022777"/>
    </source>
</evidence>
<keyword evidence="8 15" id="KW-0418">Kinase</keyword>
<keyword evidence="4" id="KW-1003">Cell membrane</keyword>
<evidence type="ECO:0000259" key="13">
    <source>
        <dbReference type="PROSITE" id="PS50109"/>
    </source>
</evidence>
<dbReference type="SUPFAM" id="SSF158472">
    <property type="entry name" value="HAMP domain-like"/>
    <property type="match status" value="1"/>
</dbReference>
<keyword evidence="7" id="KW-0547">Nucleotide-binding</keyword>
<dbReference type="Pfam" id="PF02518">
    <property type="entry name" value="HATPase_c"/>
    <property type="match status" value="1"/>
</dbReference>
<evidence type="ECO:0000256" key="6">
    <source>
        <dbReference type="ARBA" id="ARBA00022679"/>
    </source>
</evidence>
<dbReference type="Gene3D" id="6.10.340.10">
    <property type="match status" value="1"/>
</dbReference>
<evidence type="ECO:0000256" key="5">
    <source>
        <dbReference type="ARBA" id="ARBA00022553"/>
    </source>
</evidence>
<dbReference type="GO" id="GO:0016301">
    <property type="term" value="F:kinase activity"/>
    <property type="evidence" value="ECO:0007669"/>
    <property type="project" value="UniProtKB-KW"/>
</dbReference>
<dbReference type="InterPro" id="IPR036890">
    <property type="entry name" value="HATPase_C_sf"/>
</dbReference>
<protein>
    <recommendedName>
        <fullName evidence="3">histidine kinase</fullName>
        <ecNumber evidence="3">2.7.13.3</ecNumber>
    </recommendedName>
</protein>
<dbReference type="PROSITE" id="PS50885">
    <property type="entry name" value="HAMP"/>
    <property type="match status" value="1"/>
</dbReference>
<dbReference type="Gene3D" id="1.10.287.130">
    <property type="match status" value="1"/>
</dbReference>
<dbReference type="Gene3D" id="3.30.565.10">
    <property type="entry name" value="Histidine kinase-like ATPase, C-terminal domain"/>
    <property type="match status" value="1"/>
</dbReference>
<dbReference type="InterPro" id="IPR005467">
    <property type="entry name" value="His_kinase_dom"/>
</dbReference>
<proteinExistence type="predicted"/>
<dbReference type="InterPro" id="IPR003660">
    <property type="entry name" value="HAMP_dom"/>
</dbReference>
<evidence type="ECO:0000256" key="10">
    <source>
        <dbReference type="ARBA" id="ARBA00023012"/>
    </source>
</evidence>
<evidence type="ECO:0000256" key="3">
    <source>
        <dbReference type="ARBA" id="ARBA00012438"/>
    </source>
</evidence>
<dbReference type="InterPro" id="IPR050351">
    <property type="entry name" value="BphY/WalK/GraS-like"/>
</dbReference>
<feature type="transmembrane region" description="Helical" evidence="12">
    <location>
        <begin position="273"/>
        <end position="292"/>
    </location>
</feature>
<accession>A0ABX0FBK2</accession>
<dbReference type="SUPFAM" id="SSF55874">
    <property type="entry name" value="ATPase domain of HSP90 chaperone/DNA topoisomerase II/histidine kinase"/>
    <property type="match status" value="1"/>
</dbReference>
<dbReference type="InterPro" id="IPR004358">
    <property type="entry name" value="Sig_transdc_His_kin-like_C"/>
</dbReference>
<dbReference type="CDD" id="cd06225">
    <property type="entry name" value="HAMP"/>
    <property type="match status" value="1"/>
</dbReference>
<evidence type="ECO:0000256" key="1">
    <source>
        <dbReference type="ARBA" id="ARBA00000085"/>
    </source>
</evidence>
<dbReference type="SUPFAM" id="SSF47384">
    <property type="entry name" value="Homodimeric domain of signal transducing histidine kinase"/>
    <property type="match status" value="1"/>
</dbReference>
<name>A0ABX0FBK2_9BACL</name>
<reference evidence="15 16" key="1">
    <citation type="submission" date="2020-01" db="EMBL/GenBank/DDBJ databases">
        <title>Polyphasic characterisation and genomic insights into a novel alkali tolerant bacterium VR-M41.</title>
        <authorList>
            <person name="Vemuluri V.R."/>
        </authorList>
    </citation>
    <scope>NUCLEOTIDE SEQUENCE [LARGE SCALE GENOMIC DNA]</scope>
    <source>
        <strain evidence="15 16">VR-M41</strain>
    </source>
</reference>
<evidence type="ECO:0000259" key="14">
    <source>
        <dbReference type="PROSITE" id="PS50885"/>
    </source>
</evidence>
<dbReference type="CDD" id="cd00082">
    <property type="entry name" value="HisKA"/>
    <property type="match status" value="1"/>
</dbReference>
<keyword evidence="5" id="KW-0597">Phosphoprotein</keyword>
<keyword evidence="11 12" id="KW-0472">Membrane</keyword>
<evidence type="ECO:0000256" key="11">
    <source>
        <dbReference type="ARBA" id="ARBA00023136"/>
    </source>
</evidence>
<comment type="caution">
    <text evidence="15">The sequence shown here is derived from an EMBL/GenBank/DDBJ whole genome shotgun (WGS) entry which is preliminary data.</text>
</comment>
<dbReference type="EC" id="2.7.13.3" evidence="3"/>
<dbReference type="EMBL" id="JAAFGS010000010">
    <property type="protein sequence ID" value="NGZ77780.1"/>
    <property type="molecule type" value="Genomic_DNA"/>
</dbReference>
<feature type="domain" description="HAMP" evidence="14">
    <location>
        <begin position="294"/>
        <end position="346"/>
    </location>
</feature>
<dbReference type="PANTHER" id="PTHR45453">
    <property type="entry name" value="PHOSPHATE REGULON SENSOR PROTEIN PHOR"/>
    <property type="match status" value="1"/>
</dbReference>
<keyword evidence="12" id="KW-0812">Transmembrane</keyword>
<dbReference type="SMART" id="SM00387">
    <property type="entry name" value="HATPase_c"/>
    <property type="match status" value="1"/>
</dbReference>
<gene>
    <name evidence="15" type="ORF">GYN08_21020</name>
</gene>